<keyword evidence="9" id="KW-0408">Iron</keyword>
<evidence type="ECO:0000256" key="8">
    <source>
        <dbReference type="ARBA" id="ARBA00022989"/>
    </source>
</evidence>
<dbReference type="GO" id="GO:0005886">
    <property type="term" value="C:plasma membrane"/>
    <property type="evidence" value="ECO:0007669"/>
    <property type="project" value="TreeGrafter"/>
</dbReference>
<comment type="subcellular location">
    <subcellularLocation>
        <location evidence="2">Membrane</location>
        <topology evidence="2">Multi-pass membrane protein</topology>
    </subcellularLocation>
</comment>
<reference evidence="14" key="2">
    <citation type="submission" date="2022-03" db="EMBL/GenBank/DDBJ databases">
        <title>Genome Encyclopedia of Bacteria and Archaea VI: Functional Genomics of Type Strains.</title>
        <authorList>
            <person name="Whitman W."/>
        </authorList>
    </citation>
    <scope>NUCLEOTIDE SEQUENCE</scope>
    <source>
        <strain evidence="14">HSC-15S17</strain>
    </source>
</reference>
<protein>
    <submittedName>
        <fullName evidence="13 14">Cytochrome b</fullName>
    </submittedName>
</protein>
<organism evidence="13 15">
    <name type="scientific">Duganella violaceipulchra</name>
    <dbReference type="NCBI Taxonomy" id="2849652"/>
    <lineage>
        <taxon>Bacteria</taxon>
        <taxon>Pseudomonadati</taxon>
        <taxon>Pseudomonadota</taxon>
        <taxon>Betaproteobacteria</taxon>
        <taxon>Burkholderiales</taxon>
        <taxon>Oxalobacteraceae</taxon>
        <taxon>Telluria group</taxon>
        <taxon>Duganella</taxon>
    </lineage>
</organism>
<proteinExistence type="predicted"/>
<keyword evidence="6" id="KW-0479">Metal-binding</keyword>
<evidence type="ECO:0000313" key="16">
    <source>
        <dbReference type="Proteomes" id="UP001162889"/>
    </source>
</evidence>
<dbReference type="Proteomes" id="UP001155901">
    <property type="component" value="Unassembled WGS sequence"/>
</dbReference>
<dbReference type="PANTHER" id="PTHR30529:SF7">
    <property type="entry name" value="CYTOCHROME B561 BACTERIAL_NI-HYDROGENASE DOMAIN-CONTAINING PROTEIN"/>
    <property type="match status" value="1"/>
</dbReference>
<evidence type="ECO:0000256" key="3">
    <source>
        <dbReference type="ARBA" id="ARBA00022448"/>
    </source>
</evidence>
<dbReference type="GO" id="GO:0046872">
    <property type="term" value="F:metal ion binding"/>
    <property type="evidence" value="ECO:0007669"/>
    <property type="project" value="UniProtKB-KW"/>
</dbReference>
<comment type="cofactor">
    <cofactor evidence="1">
        <name>heme b</name>
        <dbReference type="ChEBI" id="CHEBI:60344"/>
    </cofactor>
</comment>
<evidence type="ECO:0000259" key="12">
    <source>
        <dbReference type="Pfam" id="PF01292"/>
    </source>
</evidence>
<evidence type="ECO:0000313" key="14">
    <source>
        <dbReference type="EMBL" id="MCP2011764.1"/>
    </source>
</evidence>
<evidence type="ECO:0000313" key="15">
    <source>
        <dbReference type="Proteomes" id="UP001155901"/>
    </source>
</evidence>
<sequence length="184" mass="20521">MDTTQKFSRTTIVLHWLVAASIIGLIALGIYMVETESWHLYDIHKSIGLLVFVAILARLAWRWRNGLPQPVRPMSRLEHLTAMAAHVVLLILTVVLPLTGMLYSGASGHGFGIFGWEIFPSHHRSDHAIPLSVQWSDLGQTMHGFLGYLLLTLIVLHAAAALKHHLIDKDATLKRMLGRPPEST</sequence>
<keyword evidence="7" id="KW-0249">Electron transport</keyword>
<keyword evidence="5 11" id="KW-0812">Transmembrane</keyword>
<keyword evidence="3" id="KW-0813">Transport</keyword>
<reference evidence="13" key="1">
    <citation type="submission" date="2021-07" db="EMBL/GenBank/DDBJ databases">
        <title>Characterization of violacein-producing bacteria and related species.</title>
        <authorList>
            <person name="Wilson H.S."/>
            <person name="De Leon M.E."/>
        </authorList>
    </citation>
    <scope>NUCLEOTIDE SEQUENCE</scope>
    <source>
        <strain evidence="13">HSC-15S17</strain>
    </source>
</reference>
<evidence type="ECO:0000256" key="5">
    <source>
        <dbReference type="ARBA" id="ARBA00022692"/>
    </source>
</evidence>
<keyword evidence="16" id="KW-1185">Reference proteome</keyword>
<dbReference type="InterPro" id="IPR052168">
    <property type="entry name" value="Cytochrome_b561_oxidase"/>
</dbReference>
<evidence type="ECO:0000313" key="13">
    <source>
        <dbReference type="EMBL" id="MBV6320315.1"/>
    </source>
</evidence>
<feature type="domain" description="Cytochrome b561 bacterial/Ni-hydrogenase" evidence="12">
    <location>
        <begin position="7"/>
        <end position="178"/>
    </location>
</feature>
<dbReference type="GO" id="GO:0020037">
    <property type="term" value="F:heme binding"/>
    <property type="evidence" value="ECO:0007669"/>
    <property type="project" value="TreeGrafter"/>
</dbReference>
<evidence type="ECO:0000256" key="1">
    <source>
        <dbReference type="ARBA" id="ARBA00001970"/>
    </source>
</evidence>
<comment type="caution">
    <text evidence="13">The sequence shown here is derived from an EMBL/GenBank/DDBJ whole genome shotgun (WGS) entry which is preliminary data.</text>
</comment>
<accession>A0AA41H6Q0</accession>
<dbReference type="PANTHER" id="PTHR30529">
    <property type="entry name" value="CYTOCHROME B561"/>
    <property type="match status" value="1"/>
</dbReference>
<keyword evidence="4" id="KW-0349">Heme</keyword>
<keyword evidence="10 11" id="KW-0472">Membrane</keyword>
<dbReference type="Proteomes" id="UP001162889">
    <property type="component" value="Unassembled WGS sequence"/>
</dbReference>
<name>A0AA41H6Q0_9BURK</name>
<dbReference type="EMBL" id="JAHTGR010000002">
    <property type="protein sequence ID" value="MBV6320315.1"/>
    <property type="molecule type" value="Genomic_DNA"/>
</dbReference>
<evidence type="ECO:0000256" key="9">
    <source>
        <dbReference type="ARBA" id="ARBA00023004"/>
    </source>
</evidence>
<feature type="transmembrane region" description="Helical" evidence="11">
    <location>
        <begin position="82"/>
        <end position="103"/>
    </location>
</feature>
<dbReference type="RefSeq" id="WP_217940997.1">
    <property type="nucleotide sequence ID" value="NZ_JAHTGR010000002.1"/>
</dbReference>
<feature type="transmembrane region" description="Helical" evidence="11">
    <location>
        <begin position="12"/>
        <end position="31"/>
    </location>
</feature>
<gene>
    <name evidence="13" type="ORF">KVP70_05145</name>
    <name evidence="14" type="ORF">L1274_005516</name>
</gene>
<evidence type="ECO:0000256" key="4">
    <source>
        <dbReference type="ARBA" id="ARBA00022617"/>
    </source>
</evidence>
<feature type="transmembrane region" description="Helical" evidence="11">
    <location>
        <begin position="145"/>
        <end position="166"/>
    </location>
</feature>
<evidence type="ECO:0000256" key="10">
    <source>
        <dbReference type="ARBA" id="ARBA00023136"/>
    </source>
</evidence>
<evidence type="ECO:0000256" key="11">
    <source>
        <dbReference type="SAM" id="Phobius"/>
    </source>
</evidence>
<dbReference type="AlphaFoldDB" id="A0AA41H6Q0"/>
<evidence type="ECO:0000256" key="2">
    <source>
        <dbReference type="ARBA" id="ARBA00004141"/>
    </source>
</evidence>
<dbReference type="Pfam" id="PF01292">
    <property type="entry name" value="Ni_hydr_CYTB"/>
    <property type="match status" value="1"/>
</dbReference>
<evidence type="ECO:0000256" key="6">
    <source>
        <dbReference type="ARBA" id="ARBA00022723"/>
    </source>
</evidence>
<feature type="transmembrane region" description="Helical" evidence="11">
    <location>
        <begin position="43"/>
        <end position="61"/>
    </location>
</feature>
<dbReference type="InterPro" id="IPR011577">
    <property type="entry name" value="Cyt_b561_bac/Ni-Hgenase"/>
</dbReference>
<evidence type="ECO:0000256" key="7">
    <source>
        <dbReference type="ARBA" id="ARBA00022982"/>
    </source>
</evidence>
<keyword evidence="8 11" id="KW-1133">Transmembrane helix</keyword>
<dbReference type="EMBL" id="JALJZU010000012">
    <property type="protein sequence ID" value="MCP2011764.1"/>
    <property type="molecule type" value="Genomic_DNA"/>
</dbReference>
<dbReference type="GO" id="GO:0009055">
    <property type="term" value="F:electron transfer activity"/>
    <property type="evidence" value="ECO:0007669"/>
    <property type="project" value="InterPro"/>
</dbReference>